<dbReference type="Ensembl" id="ENSCWAT00000018216.1">
    <property type="protein sequence ID" value="ENSCWAP00000016792.1"/>
    <property type="gene ID" value="ENSCWAG00000012999.1"/>
</dbReference>
<dbReference type="Proteomes" id="UP000694540">
    <property type="component" value="Unplaced"/>
</dbReference>
<feature type="region of interest" description="Disordered" evidence="1">
    <location>
        <begin position="1"/>
        <end position="38"/>
    </location>
</feature>
<reference evidence="2" key="2">
    <citation type="submission" date="2025-09" db="UniProtKB">
        <authorList>
            <consortium name="Ensembl"/>
        </authorList>
    </citation>
    <scope>IDENTIFICATION</scope>
</reference>
<feature type="compositionally biased region" description="Basic and acidic residues" evidence="1">
    <location>
        <begin position="23"/>
        <end position="38"/>
    </location>
</feature>
<evidence type="ECO:0000313" key="2">
    <source>
        <dbReference type="Ensembl" id="ENSCWAP00000016792.1"/>
    </source>
</evidence>
<accession>A0A8C3YJI3</accession>
<keyword evidence="3" id="KW-1185">Reference proteome</keyword>
<proteinExistence type="predicted"/>
<evidence type="ECO:0000256" key="1">
    <source>
        <dbReference type="SAM" id="MobiDB-lite"/>
    </source>
</evidence>
<dbReference type="GeneTree" id="ENSGT00990000212282"/>
<reference evidence="2" key="1">
    <citation type="submission" date="2025-08" db="UniProtKB">
        <authorList>
            <consortium name="Ensembl"/>
        </authorList>
    </citation>
    <scope>IDENTIFICATION</scope>
</reference>
<feature type="compositionally biased region" description="Polar residues" evidence="1">
    <location>
        <begin position="1"/>
        <end position="22"/>
    </location>
</feature>
<evidence type="ECO:0000313" key="3">
    <source>
        <dbReference type="Proteomes" id="UP000694540"/>
    </source>
</evidence>
<sequence length="55" mass="6127">MSKYISATTAGKTVNGRNTNTKRITENDQEKDEDDGKLKSFLLDGVADEEGFEEE</sequence>
<dbReference type="AlphaFoldDB" id="A0A8C3YJI3"/>
<name>A0A8C3YJI3_9CETA</name>
<organism evidence="2 3">
    <name type="scientific">Catagonus wagneri</name>
    <name type="common">Chacoan peccary</name>
    <dbReference type="NCBI Taxonomy" id="51154"/>
    <lineage>
        <taxon>Eukaryota</taxon>
        <taxon>Metazoa</taxon>
        <taxon>Chordata</taxon>
        <taxon>Craniata</taxon>
        <taxon>Vertebrata</taxon>
        <taxon>Euteleostomi</taxon>
        <taxon>Mammalia</taxon>
        <taxon>Eutheria</taxon>
        <taxon>Laurasiatheria</taxon>
        <taxon>Artiodactyla</taxon>
        <taxon>Suina</taxon>
        <taxon>Tayassuidae</taxon>
        <taxon>Catagonus</taxon>
    </lineage>
</organism>
<protein>
    <submittedName>
        <fullName evidence="2">Uncharacterized protein</fullName>
    </submittedName>
</protein>